<dbReference type="PRINTS" id="PR00111">
    <property type="entry name" value="ABHYDROLASE"/>
</dbReference>
<dbReference type="AlphaFoldDB" id="O85289"/>
<organism evidence="2">
    <name type="scientific">Sphingomonas sp. CB3</name>
    <dbReference type="NCBI Taxonomy" id="76582"/>
    <lineage>
        <taxon>Bacteria</taxon>
        <taxon>Pseudomonadati</taxon>
        <taxon>Pseudomonadota</taxon>
        <taxon>Alphaproteobacteria</taxon>
        <taxon>Sphingomonadales</taxon>
        <taxon>Sphingomonadaceae</taxon>
        <taxon>Sphingomonas</taxon>
    </lineage>
</organism>
<dbReference type="SUPFAM" id="SSF53474">
    <property type="entry name" value="alpha/beta-Hydrolases"/>
    <property type="match status" value="1"/>
</dbReference>
<accession>O85289</accession>
<dbReference type="InterPro" id="IPR000073">
    <property type="entry name" value="AB_hydrolase_1"/>
</dbReference>
<dbReference type="PIR" id="JW0104">
    <property type="entry name" value="JW0104"/>
</dbReference>
<dbReference type="GO" id="GO:0016787">
    <property type="term" value="F:hydrolase activity"/>
    <property type="evidence" value="ECO:0007669"/>
    <property type="project" value="UniProtKB-KW"/>
</dbReference>
<evidence type="ECO:0000259" key="1">
    <source>
        <dbReference type="Pfam" id="PF00561"/>
    </source>
</evidence>
<proteinExistence type="predicted"/>
<dbReference type="EMBL" id="AF060489">
    <property type="protein sequence ID" value="AAC38622.1"/>
    <property type="molecule type" value="Genomic_DNA"/>
</dbReference>
<dbReference type="PANTHER" id="PTHR46438">
    <property type="entry name" value="ALPHA/BETA-HYDROLASES SUPERFAMILY PROTEIN"/>
    <property type="match status" value="1"/>
</dbReference>
<name>O85289_9SPHN</name>
<keyword evidence="2" id="KW-0378">Hydrolase</keyword>
<protein>
    <submittedName>
        <fullName evidence="2">Hydrolase</fullName>
    </submittedName>
</protein>
<gene>
    <name evidence="2" type="primary">carD</name>
</gene>
<dbReference type="InterPro" id="IPR029058">
    <property type="entry name" value="AB_hydrolase_fold"/>
</dbReference>
<evidence type="ECO:0000313" key="2">
    <source>
        <dbReference type="EMBL" id="AAC38622.1"/>
    </source>
</evidence>
<reference evidence="2" key="1">
    <citation type="journal article" date="1998" name="Biochem. Biophys. Res. Commun.">
        <title>Novel carbazole degradation genes of Sphingomonas CB3: sequence analysis, transcription, and molecular ecology.</title>
        <authorList>
            <person name="Shepherd J.M."/>
            <person name="Lloyd-Jones G."/>
        </authorList>
    </citation>
    <scope>NUCLEOTIDE SEQUENCE</scope>
    <source>
        <strain evidence="2">CB3</strain>
    </source>
</reference>
<sequence>MNAPTYTAENTSRTITVQDIKIHYHEAGTGSEVLVLLHGTGPGASSWGNFRGNLPDLAADFRVLAIDMPHYGESDEPANEPHERGLVRDRRVDVLDALGIKTAHFLGNSVGGSVALEIALARPELIDRLILMGTAGSLPMFAPLPTEGAKNIVDFYESGDPTPEKMERFVRGMLFDQSLVTPEFVKVRYEAAIVPELLVHRELNIGWMHTLWRRVADVHHKTLLVYGRDDRVVPWDSSLILLRLMPNADLHVFSRSGHWTQLERAGEFLTVIRQH</sequence>
<dbReference type="PANTHER" id="PTHR46438:SF11">
    <property type="entry name" value="LIPASE-RELATED"/>
    <property type="match status" value="1"/>
</dbReference>
<dbReference type="Pfam" id="PF00561">
    <property type="entry name" value="Abhydrolase_1"/>
    <property type="match status" value="1"/>
</dbReference>
<dbReference type="Gene3D" id="3.40.50.1820">
    <property type="entry name" value="alpha/beta hydrolase"/>
    <property type="match status" value="1"/>
</dbReference>
<dbReference type="ESTHER" id="sphsp-CarD">
    <property type="family name" value="Carbon-carbon_bond_hydrolase"/>
</dbReference>
<feature type="domain" description="AB hydrolase-1" evidence="1">
    <location>
        <begin position="33"/>
        <end position="264"/>
    </location>
</feature>